<name>D8LEW3_ECTSI</name>
<reference evidence="2 3" key="1">
    <citation type="journal article" date="2010" name="Nature">
        <title>The Ectocarpus genome and the independent evolution of multicellularity in brown algae.</title>
        <authorList>
            <person name="Cock J.M."/>
            <person name="Sterck L."/>
            <person name="Rouze P."/>
            <person name="Scornet D."/>
            <person name="Allen A.E."/>
            <person name="Amoutzias G."/>
            <person name="Anthouard V."/>
            <person name="Artiguenave F."/>
            <person name="Aury J.M."/>
            <person name="Badger J.H."/>
            <person name="Beszteri B."/>
            <person name="Billiau K."/>
            <person name="Bonnet E."/>
            <person name="Bothwell J.H."/>
            <person name="Bowler C."/>
            <person name="Boyen C."/>
            <person name="Brownlee C."/>
            <person name="Carrano C.J."/>
            <person name="Charrier B."/>
            <person name="Cho G.Y."/>
            <person name="Coelho S.M."/>
            <person name="Collen J."/>
            <person name="Corre E."/>
            <person name="Da Silva C."/>
            <person name="Delage L."/>
            <person name="Delaroque N."/>
            <person name="Dittami S.M."/>
            <person name="Doulbeau S."/>
            <person name="Elias M."/>
            <person name="Farnham G."/>
            <person name="Gachon C.M."/>
            <person name="Gschloessl B."/>
            <person name="Heesch S."/>
            <person name="Jabbari K."/>
            <person name="Jubin C."/>
            <person name="Kawai H."/>
            <person name="Kimura K."/>
            <person name="Kloareg B."/>
            <person name="Kupper F.C."/>
            <person name="Lang D."/>
            <person name="Le Bail A."/>
            <person name="Leblanc C."/>
            <person name="Lerouge P."/>
            <person name="Lohr M."/>
            <person name="Lopez P.J."/>
            <person name="Martens C."/>
            <person name="Maumus F."/>
            <person name="Michel G."/>
            <person name="Miranda-Saavedra D."/>
            <person name="Morales J."/>
            <person name="Moreau H."/>
            <person name="Motomura T."/>
            <person name="Nagasato C."/>
            <person name="Napoli C.A."/>
            <person name="Nelson D.R."/>
            <person name="Nyvall-Collen P."/>
            <person name="Peters A.F."/>
            <person name="Pommier C."/>
            <person name="Potin P."/>
            <person name="Poulain J."/>
            <person name="Quesneville H."/>
            <person name="Read B."/>
            <person name="Rensing S.A."/>
            <person name="Ritter A."/>
            <person name="Rousvoal S."/>
            <person name="Samanta M."/>
            <person name="Samson G."/>
            <person name="Schroeder D.C."/>
            <person name="Segurens B."/>
            <person name="Strittmatter M."/>
            <person name="Tonon T."/>
            <person name="Tregear J.W."/>
            <person name="Valentin K."/>
            <person name="von Dassow P."/>
            <person name="Yamagishi T."/>
            <person name="Van de Peer Y."/>
            <person name="Wincker P."/>
        </authorList>
    </citation>
    <scope>NUCLEOTIDE SEQUENCE [LARGE SCALE GENOMIC DNA]</scope>
    <source>
        <strain evidence="3">Ec32 / CCAP1310/4</strain>
    </source>
</reference>
<dbReference type="Proteomes" id="UP000002630">
    <property type="component" value="Linkage Group LG11"/>
</dbReference>
<organism evidence="2 3">
    <name type="scientific">Ectocarpus siliculosus</name>
    <name type="common">Brown alga</name>
    <name type="synonym">Conferva siliculosa</name>
    <dbReference type="NCBI Taxonomy" id="2880"/>
    <lineage>
        <taxon>Eukaryota</taxon>
        <taxon>Sar</taxon>
        <taxon>Stramenopiles</taxon>
        <taxon>Ochrophyta</taxon>
        <taxon>PX clade</taxon>
        <taxon>Phaeophyceae</taxon>
        <taxon>Ectocarpales</taxon>
        <taxon>Ectocarpaceae</taxon>
        <taxon>Ectocarpus</taxon>
    </lineage>
</organism>
<dbReference type="AlphaFoldDB" id="D8LEW3"/>
<dbReference type="EMBL" id="FN648000">
    <property type="protein sequence ID" value="CBN79783.1"/>
    <property type="molecule type" value="Genomic_DNA"/>
</dbReference>
<gene>
    <name evidence="2" type="ORF">Esi_0014_0092</name>
</gene>
<feature type="region of interest" description="Disordered" evidence="1">
    <location>
        <begin position="111"/>
        <end position="173"/>
    </location>
</feature>
<evidence type="ECO:0000256" key="1">
    <source>
        <dbReference type="SAM" id="MobiDB-lite"/>
    </source>
</evidence>
<evidence type="ECO:0000313" key="3">
    <source>
        <dbReference type="Proteomes" id="UP000002630"/>
    </source>
</evidence>
<sequence length="173" mass="18510">MENFSYPHRKRTANLMGFLEHIGNSLTSIQPWREFPPGHPRHGEPPPTPEEERRRLSRLRVLRFALTLVVAYAGFRVSRALHRLISGRHRPRPAIAQASLEDIYSLQQRGGVGGGNGRANAAAGAADRMGRRQQRGRVGWGGGGSAVSGAGAGGGGFGGSGEGFDGTDPWSGF</sequence>
<dbReference type="EMBL" id="FN649736">
    <property type="protein sequence ID" value="CBN79783.1"/>
    <property type="molecule type" value="Genomic_DNA"/>
</dbReference>
<proteinExistence type="predicted"/>
<feature type="region of interest" description="Disordered" evidence="1">
    <location>
        <begin position="29"/>
        <end position="54"/>
    </location>
</feature>
<evidence type="ECO:0000313" key="2">
    <source>
        <dbReference type="EMBL" id="CBN79783.1"/>
    </source>
</evidence>
<feature type="compositionally biased region" description="Gly residues" evidence="1">
    <location>
        <begin position="138"/>
        <end position="164"/>
    </location>
</feature>
<keyword evidence="3" id="KW-1185">Reference proteome</keyword>
<dbReference type="InParanoid" id="D8LEW3"/>
<feature type="compositionally biased region" description="Low complexity" evidence="1">
    <location>
        <begin position="118"/>
        <end position="127"/>
    </location>
</feature>
<protein>
    <submittedName>
        <fullName evidence="2">Uncharacterized protein</fullName>
    </submittedName>
</protein>
<accession>D8LEW3</accession>